<keyword evidence="4" id="KW-1185">Reference proteome</keyword>
<evidence type="ECO:0000313" key="3">
    <source>
        <dbReference type="EMBL" id="GAA4418017.1"/>
    </source>
</evidence>
<dbReference type="InterPro" id="IPR011990">
    <property type="entry name" value="TPR-like_helical_dom_sf"/>
</dbReference>
<dbReference type="Pfam" id="PF13176">
    <property type="entry name" value="TPR_7"/>
    <property type="match status" value="1"/>
</dbReference>
<dbReference type="Proteomes" id="UP001501788">
    <property type="component" value="Unassembled WGS sequence"/>
</dbReference>
<keyword evidence="2" id="KW-0732">Signal</keyword>
<evidence type="ECO:0000313" key="4">
    <source>
        <dbReference type="Proteomes" id="UP001501788"/>
    </source>
</evidence>
<feature type="repeat" description="TPR" evidence="1">
    <location>
        <begin position="90"/>
        <end position="123"/>
    </location>
</feature>
<dbReference type="NCBIfam" id="TIGR02521">
    <property type="entry name" value="type_IV_pilW"/>
    <property type="match status" value="1"/>
</dbReference>
<dbReference type="PANTHER" id="PTHR12558">
    <property type="entry name" value="CELL DIVISION CYCLE 16,23,27"/>
    <property type="match status" value="1"/>
</dbReference>
<comment type="caution">
    <text evidence="3">The sequence shown here is derived from an EMBL/GenBank/DDBJ whole genome shotgun (WGS) entry which is preliminary data.</text>
</comment>
<dbReference type="PANTHER" id="PTHR12558:SF13">
    <property type="entry name" value="CELL DIVISION CYCLE PROTEIN 27 HOMOLOG"/>
    <property type="match status" value="1"/>
</dbReference>
<dbReference type="Gene3D" id="1.25.40.10">
    <property type="entry name" value="Tetratricopeptide repeat domain"/>
    <property type="match status" value="1"/>
</dbReference>
<dbReference type="SMART" id="SM00028">
    <property type="entry name" value="TPR"/>
    <property type="match status" value="4"/>
</dbReference>
<accession>A0ABP8KWN2</accession>
<dbReference type="EMBL" id="BAABEX010000002">
    <property type="protein sequence ID" value="GAA4418017.1"/>
    <property type="molecule type" value="Genomic_DNA"/>
</dbReference>
<keyword evidence="1" id="KW-0802">TPR repeat</keyword>
<proteinExistence type="predicted"/>
<feature type="chain" id="PRO_5047516465" evidence="2">
    <location>
        <begin position="37"/>
        <end position="274"/>
    </location>
</feature>
<dbReference type="SUPFAM" id="SSF48452">
    <property type="entry name" value="TPR-like"/>
    <property type="match status" value="1"/>
</dbReference>
<name>A0ABP8KWN2_9BURK</name>
<evidence type="ECO:0000256" key="2">
    <source>
        <dbReference type="SAM" id="SignalP"/>
    </source>
</evidence>
<feature type="signal peptide" evidence="2">
    <location>
        <begin position="1"/>
        <end position="36"/>
    </location>
</feature>
<dbReference type="PROSITE" id="PS50005">
    <property type="entry name" value="TPR"/>
    <property type="match status" value="1"/>
</dbReference>
<dbReference type="InterPro" id="IPR019734">
    <property type="entry name" value="TPR_rpt"/>
</dbReference>
<organism evidence="3 4">
    <name type="scientific">Acidovorax lacteus</name>
    <dbReference type="NCBI Taxonomy" id="1924988"/>
    <lineage>
        <taxon>Bacteria</taxon>
        <taxon>Pseudomonadati</taxon>
        <taxon>Pseudomonadota</taxon>
        <taxon>Betaproteobacteria</taxon>
        <taxon>Burkholderiales</taxon>
        <taxon>Comamonadaceae</taxon>
        <taxon>Acidovorax</taxon>
    </lineage>
</organism>
<evidence type="ECO:0000256" key="1">
    <source>
        <dbReference type="PROSITE-ProRule" id="PRU00339"/>
    </source>
</evidence>
<reference evidence="4" key="1">
    <citation type="journal article" date="2019" name="Int. J. Syst. Evol. Microbiol.">
        <title>The Global Catalogue of Microorganisms (GCM) 10K type strain sequencing project: providing services to taxonomists for standard genome sequencing and annotation.</title>
        <authorList>
            <consortium name="The Broad Institute Genomics Platform"/>
            <consortium name="The Broad Institute Genome Sequencing Center for Infectious Disease"/>
            <person name="Wu L."/>
            <person name="Ma J."/>
        </authorList>
    </citation>
    <scope>NUCLEOTIDE SEQUENCE [LARGE SCALE GENOMIC DNA]</scope>
    <source>
        <strain evidence="4">JCM 31890</strain>
    </source>
</reference>
<sequence length="274" mass="30320">MILFPSVRMWSTGLAALVGLAAIALLSGCASSPSVATDGASTIVTASDEPEQRRRARIRLELASNYFENGQTTVALDEVKQSLAADPAYPDAHNMRGLIYMRLGDLGLADESFRRALALRPNDANILHNQAWLLCQQGRYAEADQVFVRALANPAYTARGKTLMAQGLCLVGAQQFAQAEQVLLRAYELDAANPVVAYHLGALLLRRNELTRAQFYVRRLNNGEFANAESLWLGIKIERQLGDTVAMRQLAEQLRRRFPDSRELASFERGAFHE</sequence>
<protein>
    <submittedName>
        <fullName evidence="3">Type IV pilus biogenesis/stability protein PilW</fullName>
    </submittedName>
</protein>
<dbReference type="InterPro" id="IPR013360">
    <property type="entry name" value="Pilus_4_PilW"/>
</dbReference>
<gene>
    <name evidence="3" type="primary">pilW</name>
    <name evidence="3" type="ORF">GCM10023090_02440</name>
</gene>
<dbReference type="Pfam" id="PF13432">
    <property type="entry name" value="TPR_16"/>
    <property type="match status" value="1"/>
</dbReference>